<keyword evidence="2" id="KW-0175">Coiled coil</keyword>
<feature type="coiled-coil region" evidence="2">
    <location>
        <begin position="144"/>
        <end position="174"/>
    </location>
</feature>
<dbReference type="EMBL" id="KN834015">
    <property type="protein sequence ID" value="KIK13177.1"/>
    <property type="molecule type" value="Genomic_DNA"/>
</dbReference>
<reference evidence="5 6" key="1">
    <citation type="submission" date="2014-04" db="EMBL/GenBank/DDBJ databases">
        <authorList>
            <consortium name="DOE Joint Genome Institute"/>
            <person name="Kuo A."/>
            <person name="Kohler A."/>
            <person name="Costa M.D."/>
            <person name="Nagy L.G."/>
            <person name="Floudas D."/>
            <person name="Copeland A."/>
            <person name="Barry K.W."/>
            <person name="Cichocki N."/>
            <person name="Veneault-Fourrey C."/>
            <person name="LaButti K."/>
            <person name="Lindquist E.A."/>
            <person name="Lipzen A."/>
            <person name="Lundell T."/>
            <person name="Morin E."/>
            <person name="Murat C."/>
            <person name="Sun H."/>
            <person name="Tunlid A."/>
            <person name="Henrissat B."/>
            <person name="Grigoriev I.V."/>
            <person name="Hibbett D.S."/>
            <person name="Martin F."/>
            <person name="Nordberg H.P."/>
            <person name="Cantor M.N."/>
            <person name="Hua S.X."/>
        </authorList>
    </citation>
    <scope>NUCLEOTIDE SEQUENCE [LARGE SCALE GENOMIC DNA]</scope>
    <source>
        <strain evidence="5 6">441</strain>
    </source>
</reference>
<dbReference type="AlphaFoldDB" id="A0A0C9YS82"/>
<reference evidence="6" key="2">
    <citation type="submission" date="2015-01" db="EMBL/GenBank/DDBJ databases">
        <title>Evolutionary Origins and Diversification of the Mycorrhizal Mutualists.</title>
        <authorList>
            <consortium name="DOE Joint Genome Institute"/>
            <consortium name="Mycorrhizal Genomics Consortium"/>
            <person name="Kohler A."/>
            <person name="Kuo A."/>
            <person name="Nagy L.G."/>
            <person name="Floudas D."/>
            <person name="Copeland A."/>
            <person name="Barry K.W."/>
            <person name="Cichocki N."/>
            <person name="Veneault-Fourrey C."/>
            <person name="LaButti K."/>
            <person name="Lindquist E.A."/>
            <person name="Lipzen A."/>
            <person name="Lundell T."/>
            <person name="Morin E."/>
            <person name="Murat C."/>
            <person name="Riley R."/>
            <person name="Ohm R."/>
            <person name="Sun H."/>
            <person name="Tunlid A."/>
            <person name="Henrissat B."/>
            <person name="Grigoriev I.V."/>
            <person name="Hibbett D.S."/>
            <person name="Martin F."/>
        </authorList>
    </citation>
    <scope>NUCLEOTIDE SEQUENCE [LARGE SCALE GENOMIC DNA]</scope>
    <source>
        <strain evidence="6">441</strain>
    </source>
</reference>
<evidence type="ECO:0000256" key="2">
    <source>
        <dbReference type="SAM" id="Coils"/>
    </source>
</evidence>
<accession>A0A0C9YS82</accession>
<feature type="domain" description="CCHC-type" evidence="4">
    <location>
        <begin position="289"/>
        <end position="303"/>
    </location>
</feature>
<dbReference type="HOGENOM" id="CLU_037286_0_0_1"/>
<evidence type="ECO:0000256" key="3">
    <source>
        <dbReference type="SAM" id="MobiDB-lite"/>
    </source>
</evidence>
<feature type="region of interest" description="Disordered" evidence="3">
    <location>
        <begin position="206"/>
        <end position="227"/>
    </location>
</feature>
<dbReference type="OrthoDB" id="3260975at2759"/>
<evidence type="ECO:0000313" key="5">
    <source>
        <dbReference type="EMBL" id="KIK13177.1"/>
    </source>
</evidence>
<dbReference type="InterPro" id="IPR001878">
    <property type="entry name" value="Znf_CCHC"/>
</dbReference>
<dbReference type="PROSITE" id="PS50158">
    <property type="entry name" value="ZF_CCHC"/>
    <property type="match status" value="1"/>
</dbReference>
<evidence type="ECO:0000259" key="4">
    <source>
        <dbReference type="PROSITE" id="PS50158"/>
    </source>
</evidence>
<keyword evidence="1" id="KW-0862">Zinc</keyword>
<dbReference type="STRING" id="765257.A0A0C9YS82"/>
<name>A0A0C9YS82_9AGAM</name>
<evidence type="ECO:0000313" key="6">
    <source>
        <dbReference type="Proteomes" id="UP000054018"/>
    </source>
</evidence>
<gene>
    <name evidence="5" type="ORF">PISMIDRAFT_119406</name>
</gene>
<protein>
    <recommendedName>
        <fullName evidence="4">CCHC-type domain-containing protein</fullName>
    </recommendedName>
</protein>
<evidence type="ECO:0000256" key="1">
    <source>
        <dbReference type="PROSITE-ProRule" id="PRU00047"/>
    </source>
</evidence>
<keyword evidence="1" id="KW-0863">Zinc-finger</keyword>
<sequence>MLFLNPLSTDAQKIAALANYLGMGSPAETWYQDQIVNQVTMWADVTQEFNARWPPIESARQMSEEYQMELLEHRLLEEEIGIIKTVRRQKVWTHIKWEEEAMELVRLTGIEKGSTLIWQVKKQLPKAIHRLLDDEYMTWDKFTKAVKELNMSKLKQEREEIEERKKQDEECDQKLLQRVEAAKRAMVADLMAQLQRLTIGQVAVPRSAPERAPHPRNPPPTQFTLQQGPRHTTTVLEMFPHQQPDKEGQKAYLAQLAVWTAKHGNVTRIMEHMLYPLKPGTVAICSGECFCCGTHGHGSCDCPTVEGDMSRLSHNEIAWRALCNRVLGLINRNNALNVRLVALDEQGNKVGSL</sequence>
<proteinExistence type="predicted"/>
<organism evidence="5 6">
    <name type="scientific">Pisolithus microcarpus 441</name>
    <dbReference type="NCBI Taxonomy" id="765257"/>
    <lineage>
        <taxon>Eukaryota</taxon>
        <taxon>Fungi</taxon>
        <taxon>Dikarya</taxon>
        <taxon>Basidiomycota</taxon>
        <taxon>Agaricomycotina</taxon>
        <taxon>Agaricomycetes</taxon>
        <taxon>Agaricomycetidae</taxon>
        <taxon>Boletales</taxon>
        <taxon>Sclerodermatineae</taxon>
        <taxon>Pisolithaceae</taxon>
        <taxon>Pisolithus</taxon>
    </lineage>
</organism>
<keyword evidence="1" id="KW-0479">Metal-binding</keyword>
<dbReference type="GO" id="GO:0008270">
    <property type="term" value="F:zinc ion binding"/>
    <property type="evidence" value="ECO:0007669"/>
    <property type="project" value="UniProtKB-KW"/>
</dbReference>
<keyword evidence="6" id="KW-1185">Reference proteome</keyword>
<dbReference type="GO" id="GO:0003676">
    <property type="term" value="F:nucleic acid binding"/>
    <property type="evidence" value="ECO:0007669"/>
    <property type="project" value="InterPro"/>
</dbReference>
<dbReference type="Proteomes" id="UP000054018">
    <property type="component" value="Unassembled WGS sequence"/>
</dbReference>